<dbReference type="InterPro" id="IPR036396">
    <property type="entry name" value="Cyt_P450_sf"/>
</dbReference>
<evidence type="ECO:0000313" key="7">
    <source>
        <dbReference type="EMBL" id="SUZ63265.1"/>
    </source>
</evidence>
<reference evidence="7" key="1">
    <citation type="submission" date="2018-05" db="EMBL/GenBank/DDBJ databases">
        <authorList>
            <person name="Lanie J.A."/>
            <person name="Ng W.-L."/>
            <person name="Kazmierczak K.M."/>
            <person name="Andrzejewski T.M."/>
            <person name="Davidsen T.M."/>
            <person name="Wayne K.J."/>
            <person name="Tettelin H."/>
            <person name="Glass J.I."/>
            <person name="Rusch D."/>
            <person name="Podicherti R."/>
            <person name="Tsui H.-C.T."/>
            <person name="Winkler M.E."/>
        </authorList>
    </citation>
    <scope>NUCLEOTIDE SEQUENCE</scope>
</reference>
<evidence type="ECO:0000256" key="3">
    <source>
        <dbReference type="ARBA" id="ARBA00022723"/>
    </source>
</evidence>
<dbReference type="PANTHER" id="PTHR46696">
    <property type="entry name" value="P450, PUTATIVE (EUROFUNG)-RELATED"/>
    <property type="match status" value="1"/>
</dbReference>
<comment type="similarity">
    <text evidence="1">Belongs to the cytochrome P450 family.</text>
</comment>
<evidence type="ECO:0008006" key="8">
    <source>
        <dbReference type="Google" id="ProtNLM"/>
    </source>
</evidence>
<evidence type="ECO:0000256" key="2">
    <source>
        <dbReference type="ARBA" id="ARBA00022617"/>
    </source>
</evidence>
<evidence type="ECO:0000256" key="4">
    <source>
        <dbReference type="ARBA" id="ARBA00023002"/>
    </source>
</evidence>
<proteinExistence type="inferred from homology"/>
<sequence>VSTATPTTTSPTSPEPIYNPYAFAVHDNPYVIYTRLRDEAPAYWNPELRFWALSRFDDVLEGFRDFETFSSMGGVALESRRNRSHERPPFEQMIEMDPPDHTVFRKLVSRVFTVLRMAEMEDDVRQIVAGYIDAVIERGEADLVADITSPFPMDVISAVLGLSEADRPFLREVSDQILVREDGSMQIPQEAMEAMFDLLSYFQADLGRRRASGGDGLISDLLLLEVDGRALTEAELLGFCVLLVIAGHETTTKLVSNAIEILSRHPNQRNELVAAPNLASGAVEEVLRFHNSTQYMHRTLTCDREMHGRQMHEGDSVLLLIGAANHDEREFGPTAEEFDLHRRPERHLAFGYGAHFCLGAALARLEGRVALEEIHRRLPDYEVDHDAKVRFHSSNVTGWSSLPIRFTPCSPSGNR</sequence>
<dbReference type="GO" id="GO:0036199">
    <property type="term" value="F:cholest-4-en-3-one 26-monooxygenase activity"/>
    <property type="evidence" value="ECO:0007669"/>
    <property type="project" value="TreeGrafter"/>
</dbReference>
<dbReference type="GO" id="GO:0005506">
    <property type="term" value="F:iron ion binding"/>
    <property type="evidence" value="ECO:0007669"/>
    <property type="project" value="InterPro"/>
</dbReference>
<evidence type="ECO:0000256" key="1">
    <source>
        <dbReference type="ARBA" id="ARBA00010617"/>
    </source>
</evidence>
<keyword evidence="4" id="KW-0560">Oxidoreductase</keyword>
<dbReference type="InterPro" id="IPR002397">
    <property type="entry name" value="Cyt_P450_B"/>
</dbReference>
<organism evidence="7">
    <name type="scientific">marine metagenome</name>
    <dbReference type="NCBI Taxonomy" id="408172"/>
    <lineage>
        <taxon>unclassified sequences</taxon>
        <taxon>metagenomes</taxon>
        <taxon>ecological metagenomes</taxon>
    </lineage>
</organism>
<feature type="non-terminal residue" evidence="7">
    <location>
        <position position="1"/>
    </location>
</feature>
<evidence type="ECO:0000256" key="5">
    <source>
        <dbReference type="ARBA" id="ARBA00023004"/>
    </source>
</evidence>
<dbReference type="Pfam" id="PF00067">
    <property type="entry name" value="p450"/>
    <property type="match status" value="1"/>
</dbReference>
<keyword evidence="3" id="KW-0479">Metal-binding</keyword>
<dbReference type="InterPro" id="IPR017972">
    <property type="entry name" value="Cyt_P450_CS"/>
</dbReference>
<dbReference type="GO" id="GO:0020037">
    <property type="term" value="F:heme binding"/>
    <property type="evidence" value="ECO:0007669"/>
    <property type="project" value="InterPro"/>
</dbReference>
<keyword evidence="2" id="KW-0349">Heme</keyword>
<dbReference type="PRINTS" id="PR00385">
    <property type="entry name" value="P450"/>
</dbReference>
<dbReference type="PRINTS" id="PR00359">
    <property type="entry name" value="BP450"/>
</dbReference>
<dbReference type="GO" id="GO:0006707">
    <property type="term" value="P:cholesterol catabolic process"/>
    <property type="evidence" value="ECO:0007669"/>
    <property type="project" value="TreeGrafter"/>
</dbReference>
<keyword evidence="5" id="KW-0408">Iron</keyword>
<dbReference type="PROSITE" id="PS00086">
    <property type="entry name" value="CYTOCHROME_P450"/>
    <property type="match status" value="1"/>
</dbReference>
<keyword evidence="6" id="KW-0503">Monooxygenase</keyword>
<accession>A0A381P8J1</accession>
<dbReference type="SUPFAM" id="SSF48264">
    <property type="entry name" value="Cytochrome P450"/>
    <property type="match status" value="1"/>
</dbReference>
<dbReference type="GO" id="GO:0008395">
    <property type="term" value="F:steroid hydroxylase activity"/>
    <property type="evidence" value="ECO:0007669"/>
    <property type="project" value="TreeGrafter"/>
</dbReference>
<dbReference type="FunFam" id="1.10.630.10:FF:000018">
    <property type="entry name" value="Cytochrome P450 monooxygenase"/>
    <property type="match status" value="1"/>
</dbReference>
<gene>
    <name evidence="7" type="ORF">METZ01_LOCUS16119</name>
</gene>
<dbReference type="EMBL" id="UINC01000912">
    <property type="protein sequence ID" value="SUZ63265.1"/>
    <property type="molecule type" value="Genomic_DNA"/>
</dbReference>
<dbReference type="PANTHER" id="PTHR46696:SF4">
    <property type="entry name" value="BIOTIN BIOSYNTHESIS CYTOCHROME P450"/>
    <property type="match status" value="1"/>
</dbReference>
<dbReference type="AlphaFoldDB" id="A0A381P8J1"/>
<dbReference type="InterPro" id="IPR001128">
    <property type="entry name" value="Cyt_P450"/>
</dbReference>
<evidence type="ECO:0000256" key="6">
    <source>
        <dbReference type="ARBA" id="ARBA00023033"/>
    </source>
</evidence>
<protein>
    <recommendedName>
        <fullName evidence="8">Cytochrome P450</fullName>
    </recommendedName>
</protein>
<dbReference type="Gene3D" id="1.10.630.10">
    <property type="entry name" value="Cytochrome P450"/>
    <property type="match status" value="1"/>
</dbReference>
<name>A0A381P8J1_9ZZZZ</name>